<proteinExistence type="predicted"/>
<protein>
    <submittedName>
        <fullName evidence="1">Uncharacterized protein</fullName>
    </submittedName>
</protein>
<organism evidence="1">
    <name type="scientific">uncultured Caudovirales phage</name>
    <dbReference type="NCBI Taxonomy" id="2100421"/>
    <lineage>
        <taxon>Viruses</taxon>
        <taxon>Duplodnaviria</taxon>
        <taxon>Heunggongvirae</taxon>
        <taxon>Uroviricota</taxon>
        <taxon>Caudoviricetes</taxon>
        <taxon>Peduoviridae</taxon>
        <taxon>Maltschvirus</taxon>
        <taxon>Maltschvirus maltsch</taxon>
    </lineage>
</organism>
<name>A0A6J7X099_9CAUD</name>
<evidence type="ECO:0000313" key="1">
    <source>
        <dbReference type="EMBL" id="CAB5223430.1"/>
    </source>
</evidence>
<dbReference type="EMBL" id="LR798320">
    <property type="protein sequence ID" value="CAB5223430.1"/>
    <property type="molecule type" value="Genomic_DNA"/>
</dbReference>
<gene>
    <name evidence="1" type="ORF">UFOVP384_49</name>
</gene>
<accession>A0A6J7X099</accession>
<sequence>MEKNITMKDLAFKFFDEMKPMQVVAIKEIAKKDPEAFKQYLKDYIDLGGYITVSSDWKKFRKDSNPKDFIYQQSLA</sequence>
<reference evidence="1" key="1">
    <citation type="submission" date="2020-05" db="EMBL/GenBank/DDBJ databases">
        <authorList>
            <person name="Chiriac C."/>
            <person name="Salcher M."/>
            <person name="Ghai R."/>
            <person name="Kavagutti S V."/>
        </authorList>
    </citation>
    <scope>NUCLEOTIDE SEQUENCE</scope>
</reference>